<reference evidence="1" key="1">
    <citation type="submission" date="2018-02" db="EMBL/GenBank/DDBJ databases">
        <title>Rhizophora mucronata_Transcriptome.</title>
        <authorList>
            <person name="Meera S.P."/>
            <person name="Sreeshan A."/>
            <person name="Augustine A."/>
        </authorList>
    </citation>
    <scope>NUCLEOTIDE SEQUENCE</scope>
    <source>
        <tissue evidence="1">Leaf</tissue>
    </source>
</reference>
<dbReference type="EMBL" id="GGEC01085190">
    <property type="protein sequence ID" value="MBX65674.1"/>
    <property type="molecule type" value="Transcribed_RNA"/>
</dbReference>
<evidence type="ECO:0000313" key="1">
    <source>
        <dbReference type="EMBL" id="MBX65674.1"/>
    </source>
</evidence>
<proteinExistence type="predicted"/>
<sequence>MHEYPPLMF</sequence>
<protein>
    <submittedName>
        <fullName evidence="1">Uncharacterized protein</fullName>
    </submittedName>
</protein>
<accession>A0A2P2QFK3</accession>
<organism evidence="1">
    <name type="scientific">Rhizophora mucronata</name>
    <name type="common">Asiatic mangrove</name>
    <dbReference type="NCBI Taxonomy" id="61149"/>
    <lineage>
        <taxon>Eukaryota</taxon>
        <taxon>Viridiplantae</taxon>
        <taxon>Streptophyta</taxon>
        <taxon>Embryophyta</taxon>
        <taxon>Tracheophyta</taxon>
        <taxon>Spermatophyta</taxon>
        <taxon>Magnoliopsida</taxon>
        <taxon>eudicotyledons</taxon>
        <taxon>Gunneridae</taxon>
        <taxon>Pentapetalae</taxon>
        <taxon>rosids</taxon>
        <taxon>fabids</taxon>
        <taxon>Malpighiales</taxon>
        <taxon>Rhizophoraceae</taxon>
        <taxon>Rhizophora</taxon>
    </lineage>
</organism>
<name>A0A2P2QFK3_RHIMU</name>